<organism evidence="2 3">
    <name type="scientific">Drosophila hydei</name>
    <name type="common">Fruit fly</name>
    <dbReference type="NCBI Taxonomy" id="7224"/>
    <lineage>
        <taxon>Eukaryota</taxon>
        <taxon>Metazoa</taxon>
        <taxon>Ecdysozoa</taxon>
        <taxon>Arthropoda</taxon>
        <taxon>Hexapoda</taxon>
        <taxon>Insecta</taxon>
        <taxon>Pterygota</taxon>
        <taxon>Neoptera</taxon>
        <taxon>Endopterygota</taxon>
        <taxon>Diptera</taxon>
        <taxon>Brachycera</taxon>
        <taxon>Muscomorpha</taxon>
        <taxon>Ephydroidea</taxon>
        <taxon>Drosophilidae</taxon>
        <taxon>Drosophila</taxon>
    </lineage>
</organism>
<dbReference type="RefSeq" id="XP_023178815.2">
    <property type="nucleotide sequence ID" value="XM_023323047.2"/>
</dbReference>
<dbReference type="Gene3D" id="3.90.1200.10">
    <property type="match status" value="1"/>
</dbReference>
<evidence type="ECO:0000313" key="2">
    <source>
        <dbReference type="Proteomes" id="UP000504633"/>
    </source>
</evidence>
<dbReference type="AlphaFoldDB" id="A0A6J1MIA1"/>
<dbReference type="PANTHER" id="PTHR11012">
    <property type="entry name" value="PROTEIN KINASE-LIKE DOMAIN-CONTAINING"/>
    <property type="match status" value="1"/>
</dbReference>
<feature type="domain" description="CHK kinase-like" evidence="1">
    <location>
        <begin position="144"/>
        <end position="335"/>
    </location>
</feature>
<dbReference type="Proteomes" id="UP000504633">
    <property type="component" value="Unplaced"/>
</dbReference>
<dbReference type="KEGG" id="dhe:111604823"/>
<dbReference type="InterPro" id="IPR015897">
    <property type="entry name" value="CHK_kinase-like"/>
</dbReference>
<dbReference type="SUPFAM" id="SSF56112">
    <property type="entry name" value="Protein kinase-like (PK-like)"/>
    <property type="match status" value="1"/>
</dbReference>
<dbReference type="InterPro" id="IPR011009">
    <property type="entry name" value="Kinase-like_dom_sf"/>
</dbReference>
<protein>
    <submittedName>
        <fullName evidence="3">Uncharacterized protein LOC111604823</fullName>
    </submittedName>
</protein>
<dbReference type="InterPro" id="IPR004119">
    <property type="entry name" value="EcKL"/>
</dbReference>
<dbReference type="SMART" id="SM00587">
    <property type="entry name" value="CHK"/>
    <property type="match status" value="1"/>
</dbReference>
<dbReference type="Pfam" id="PF02958">
    <property type="entry name" value="EcKL"/>
    <property type="match status" value="1"/>
</dbReference>
<name>A0A6J1MIA1_DROHY</name>
<evidence type="ECO:0000259" key="1">
    <source>
        <dbReference type="SMART" id="SM00587"/>
    </source>
</evidence>
<evidence type="ECO:0000313" key="3">
    <source>
        <dbReference type="RefSeq" id="XP_023178815.2"/>
    </source>
</evidence>
<gene>
    <name evidence="3" type="primary">LOC111604823</name>
</gene>
<reference evidence="3" key="1">
    <citation type="submission" date="2025-08" db="UniProtKB">
        <authorList>
            <consortium name="RefSeq"/>
        </authorList>
    </citation>
    <scope>IDENTIFICATION</scope>
    <source>
        <strain evidence="3">15085-1641.00</strain>
        <tissue evidence="3">Whole body</tissue>
    </source>
</reference>
<proteinExistence type="predicted"/>
<sequence>MSPNTDSEEPFNPNEFLAIPKWINEEYFRPIIEQDVTDFASIKNFKPVAATQPGENYTSIMVRVIIDIELKDGTEQKVSYILKTMLDVGKGGAFVNEMNLFPKETEMYRLHIPSYIKLYKEAGIDIELAPKCLHVEETPERITLVLEDLKRQHFYNVDRLKGLDLPHMQRVLRKLAELHAASAVKYEQSGPFAQMYYESFYKESNRAIFEQLGEMRLKQYFKAMREWQLPDVEKYISNTPSPMEMFEESLHLNKVDETEFNCLNHGDLWCNNIMFADEGPVERTLFVDLQVGKWGSPAQDLWYLITTSASLDIKVKEFDYFISFYHQRLVECLKLLKYSKHIPSLKELHIMMLKYGKWGPVTANGVLVAIVLPSDKDSSIDMMMTPGPEGDAFRYKTFINPYYVKAMLQLFPFFANKGLL</sequence>
<dbReference type="OrthoDB" id="191037at2759"/>
<accession>A0A6J1MIA1</accession>
<keyword evidence="2" id="KW-1185">Reference proteome</keyword>
<dbReference type="OMA" id="KQMYEVH"/>
<dbReference type="GeneID" id="111604823"/>
<dbReference type="PANTHER" id="PTHR11012:SF6">
    <property type="entry name" value="CHK DOMAIN OV1-RELATED"/>
    <property type="match status" value="1"/>
</dbReference>